<accession>A0A4S2FQ74</accession>
<proteinExistence type="predicted"/>
<reference evidence="2 3" key="1">
    <citation type="submission" date="2019-04" db="EMBL/GenBank/DDBJ databases">
        <title>Microbes associate with the intestines of laboratory mice.</title>
        <authorList>
            <person name="Navarre W."/>
            <person name="Wong E."/>
            <person name="Huang K."/>
            <person name="Tropini C."/>
            <person name="Ng K."/>
            <person name="Yu B."/>
        </authorList>
    </citation>
    <scope>NUCLEOTIDE SEQUENCE [LARGE SCALE GENOMIC DNA]</scope>
    <source>
        <strain evidence="2 3">NM06_A21</strain>
    </source>
</reference>
<dbReference type="EMBL" id="SRYD01000051">
    <property type="protein sequence ID" value="TGY71285.1"/>
    <property type="molecule type" value="Genomic_DNA"/>
</dbReference>
<organism evidence="2 3">
    <name type="scientific">Muribaculum intestinale</name>
    <dbReference type="NCBI Taxonomy" id="1796646"/>
    <lineage>
        <taxon>Bacteria</taxon>
        <taxon>Pseudomonadati</taxon>
        <taxon>Bacteroidota</taxon>
        <taxon>Bacteroidia</taxon>
        <taxon>Bacteroidales</taxon>
        <taxon>Muribaculaceae</taxon>
        <taxon>Muribaculum</taxon>
    </lineage>
</organism>
<sequence>MKRLILTFLSAIFFISAYASDKYHINVLQEISYQQAKSYPKQWEISKYTYTNPQGVSSTMYFIFAPSIKHNSSITVDKAKKLPYPWRVTIDGKSYFADFESENEIQVGDRGILKYDGNRLYFYKD</sequence>
<feature type="signal peptide" evidence="1">
    <location>
        <begin position="1"/>
        <end position="19"/>
    </location>
</feature>
<dbReference type="Proteomes" id="UP000306630">
    <property type="component" value="Unassembled WGS sequence"/>
</dbReference>
<evidence type="ECO:0000256" key="1">
    <source>
        <dbReference type="SAM" id="SignalP"/>
    </source>
</evidence>
<comment type="caution">
    <text evidence="2">The sequence shown here is derived from an EMBL/GenBank/DDBJ whole genome shotgun (WGS) entry which is preliminary data.</text>
</comment>
<dbReference type="AlphaFoldDB" id="A0A4S2FQ74"/>
<evidence type="ECO:0000313" key="2">
    <source>
        <dbReference type="EMBL" id="TGY71285.1"/>
    </source>
</evidence>
<evidence type="ECO:0000313" key="3">
    <source>
        <dbReference type="Proteomes" id="UP000306630"/>
    </source>
</evidence>
<gene>
    <name evidence="2" type="ORF">E5333_11630</name>
</gene>
<dbReference type="RefSeq" id="WP_135993653.1">
    <property type="nucleotide sequence ID" value="NZ_SRYD01000051.1"/>
</dbReference>
<keyword evidence="1" id="KW-0732">Signal</keyword>
<feature type="chain" id="PRO_5020688021" evidence="1">
    <location>
        <begin position="20"/>
        <end position="125"/>
    </location>
</feature>
<name>A0A4S2FQ74_9BACT</name>
<protein>
    <submittedName>
        <fullName evidence="2">Uncharacterized protein</fullName>
    </submittedName>
</protein>